<dbReference type="eggNOG" id="KOG1437">
    <property type="taxonomic scope" value="Eukaryota"/>
</dbReference>
<dbReference type="STRING" id="7070.D2A3S4"/>
<reference evidence="3 4" key="1">
    <citation type="journal article" date="2008" name="Nature">
        <title>The genome of the model beetle and pest Tribolium castaneum.</title>
        <authorList>
            <consortium name="Tribolium Genome Sequencing Consortium"/>
            <person name="Richards S."/>
            <person name="Gibbs R.A."/>
            <person name="Weinstock G.M."/>
            <person name="Brown S.J."/>
            <person name="Denell R."/>
            <person name="Beeman R.W."/>
            <person name="Gibbs R."/>
            <person name="Beeman R.W."/>
            <person name="Brown S.J."/>
            <person name="Bucher G."/>
            <person name="Friedrich M."/>
            <person name="Grimmelikhuijzen C.J."/>
            <person name="Klingler M."/>
            <person name="Lorenzen M."/>
            <person name="Richards S."/>
            <person name="Roth S."/>
            <person name="Schroder R."/>
            <person name="Tautz D."/>
            <person name="Zdobnov E.M."/>
            <person name="Muzny D."/>
            <person name="Gibbs R.A."/>
            <person name="Weinstock G.M."/>
            <person name="Attaway T."/>
            <person name="Bell S."/>
            <person name="Buhay C.J."/>
            <person name="Chandrabose M.N."/>
            <person name="Chavez D."/>
            <person name="Clerk-Blankenburg K.P."/>
            <person name="Cree A."/>
            <person name="Dao M."/>
            <person name="Davis C."/>
            <person name="Chacko J."/>
            <person name="Dinh H."/>
            <person name="Dugan-Rocha S."/>
            <person name="Fowler G."/>
            <person name="Garner T.T."/>
            <person name="Garnes J."/>
            <person name="Gnirke A."/>
            <person name="Hawes A."/>
            <person name="Hernandez J."/>
            <person name="Hines S."/>
            <person name="Holder M."/>
            <person name="Hume J."/>
            <person name="Jhangiani S.N."/>
            <person name="Joshi V."/>
            <person name="Khan Z.M."/>
            <person name="Jackson L."/>
            <person name="Kovar C."/>
            <person name="Kowis A."/>
            <person name="Lee S."/>
            <person name="Lewis L.R."/>
            <person name="Margolis J."/>
            <person name="Morgan M."/>
            <person name="Nazareth L.V."/>
            <person name="Nguyen N."/>
            <person name="Okwuonu G."/>
            <person name="Parker D."/>
            <person name="Richards S."/>
            <person name="Ruiz S.J."/>
            <person name="Santibanez J."/>
            <person name="Savard J."/>
            <person name="Scherer S.E."/>
            <person name="Schneider B."/>
            <person name="Sodergren E."/>
            <person name="Tautz D."/>
            <person name="Vattahil S."/>
            <person name="Villasana D."/>
            <person name="White C.S."/>
            <person name="Wright R."/>
            <person name="Park Y."/>
            <person name="Beeman R.W."/>
            <person name="Lord J."/>
            <person name="Oppert B."/>
            <person name="Lorenzen M."/>
            <person name="Brown S."/>
            <person name="Wang L."/>
            <person name="Savard J."/>
            <person name="Tautz D."/>
            <person name="Richards S."/>
            <person name="Weinstock G."/>
            <person name="Gibbs R.A."/>
            <person name="Liu Y."/>
            <person name="Worley K."/>
            <person name="Weinstock G."/>
            <person name="Elsik C.G."/>
            <person name="Reese J.T."/>
            <person name="Elhaik E."/>
            <person name="Landan G."/>
            <person name="Graur D."/>
            <person name="Arensburger P."/>
            <person name="Atkinson P."/>
            <person name="Beeman R.W."/>
            <person name="Beidler J."/>
            <person name="Brown S.J."/>
            <person name="Demuth J.P."/>
            <person name="Drury D.W."/>
            <person name="Du Y.Z."/>
            <person name="Fujiwara H."/>
            <person name="Lorenzen M."/>
            <person name="Maselli V."/>
            <person name="Osanai M."/>
            <person name="Park Y."/>
            <person name="Robertson H.M."/>
            <person name="Tu Z."/>
            <person name="Wang J.J."/>
            <person name="Wang S."/>
            <person name="Richards S."/>
            <person name="Song H."/>
            <person name="Zhang L."/>
            <person name="Sodergren E."/>
            <person name="Werner D."/>
            <person name="Stanke M."/>
            <person name="Morgenstern B."/>
            <person name="Solovyev V."/>
            <person name="Kosarev P."/>
            <person name="Brown G."/>
            <person name="Chen H.C."/>
            <person name="Ermolaeva O."/>
            <person name="Hlavina W."/>
            <person name="Kapustin Y."/>
            <person name="Kiryutin B."/>
            <person name="Kitts P."/>
            <person name="Maglott D."/>
            <person name="Pruitt K."/>
            <person name="Sapojnikov V."/>
            <person name="Souvorov A."/>
            <person name="Mackey A.J."/>
            <person name="Waterhouse R.M."/>
            <person name="Wyder S."/>
            <person name="Zdobnov E.M."/>
            <person name="Zdobnov E.M."/>
            <person name="Wyder S."/>
            <person name="Kriventseva E.V."/>
            <person name="Kadowaki T."/>
            <person name="Bork P."/>
            <person name="Aranda M."/>
            <person name="Bao R."/>
            <person name="Beermann A."/>
            <person name="Berns N."/>
            <person name="Bolognesi R."/>
            <person name="Bonneton F."/>
            <person name="Bopp D."/>
            <person name="Brown S.J."/>
            <person name="Bucher G."/>
            <person name="Butts T."/>
            <person name="Chaumot A."/>
            <person name="Denell R.E."/>
            <person name="Ferrier D.E."/>
            <person name="Friedrich M."/>
            <person name="Gordon C.M."/>
            <person name="Jindra M."/>
            <person name="Klingler M."/>
            <person name="Lan Q."/>
            <person name="Lattorff H.M."/>
            <person name="Laudet V."/>
            <person name="von Levetsow C."/>
            <person name="Liu Z."/>
            <person name="Lutz R."/>
            <person name="Lynch J.A."/>
            <person name="da Fonseca R.N."/>
            <person name="Posnien N."/>
            <person name="Reuter R."/>
            <person name="Roth S."/>
            <person name="Savard J."/>
            <person name="Schinko J.B."/>
            <person name="Schmitt C."/>
            <person name="Schoppmeier M."/>
            <person name="Schroder R."/>
            <person name="Shippy T.D."/>
            <person name="Simonnet F."/>
            <person name="Marques-Souza H."/>
            <person name="Tautz D."/>
            <person name="Tomoyasu Y."/>
            <person name="Trauner J."/>
            <person name="Van der Zee M."/>
            <person name="Vervoort M."/>
            <person name="Wittkopp N."/>
            <person name="Wimmer E.A."/>
            <person name="Yang X."/>
            <person name="Jones A.K."/>
            <person name="Sattelle D.B."/>
            <person name="Ebert P.R."/>
            <person name="Nelson D."/>
            <person name="Scott J.G."/>
            <person name="Beeman R.W."/>
            <person name="Muthukrishnan S."/>
            <person name="Kramer K.J."/>
            <person name="Arakane Y."/>
            <person name="Beeman R.W."/>
            <person name="Zhu Q."/>
            <person name="Hogenkamp D."/>
            <person name="Dixit R."/>
            <person name="Oppert B."/>
            <person name="Jiang H."/>
            <person name="Zou Z."/>
            <person name="Marshall J."/>
            <person name="Elpidina E."/>
            <person name="Vinokurov K."/>
            <person name="Oppert C."/>
            <person name="Zou Z."/>
            <person name="Evans J."/>
            <person name="Lu Z."/>
            <person name="Zhao P."/>
            <person name="Sumathipala N."/>
            <person name="Altincicek B."/>
            <person name="Vilcinskas A."/>
            <person name="Williams M."/>
            <person name="Hultmark D."/>
            <person name="Hetru C."/>
            <person name="Jiang H."/>
            <person name="Grimmelikhuijzen C.J."/>
            <person name="Hauser F."/>
            <person name="Cazzamali G."/>
            <person name="Williamson M."/>
            <person name="Park Y."/>
            <person name="Li B."/>
            <person name="Tanaka Y."/>
            <person name="Predel R."/>
            <person name="Neupert S."/>
            <person name="Schachtner J."/>
            <person name="Verleyen P."/>
            <person name="Raible F."/>
            <person name="Bork P."/>
            <person name="Friedrich M."/>
            <person name="Walden K.K."/>
            <person name="Robertson H.M."/>
            <person name="Angeli S."/>
            <person name="Foret S."/>
            <person name="Bucher G."/>
            <person name="Schuetz S."/>
            <person name="Maleszka R."/>
            <person name="Wimmer E.A."/>
            <person name="Beeman R.W."/>
            <person name="Lorenzen M."/>
            <person name="Tomoyasu Y."/>
            <person name="Miller S.C."/>
            <person name="Grossmann D."/>
            <person name="Bucher G."/>
        </authorList>
    </citation>
    <scope>NUCLEOTIDE SEQUENCE [LARGE SCALE GENOMIC DNA]</scope>
    <source>
        <strain evidence="3 4">Georgia GA2</strain>
    </source>
</reference>
<dbReference type="SUPFAM" id="SSF82153">
    <property type="entry name" value="FAS1 domain"/>
    <property type="match status" value="3"/>
</dbReference>
<dbReference type="EMBL" id="KQ971348">
    <property type="protein sequence ID" value="EFA05558.1"/>
    <property type="molecule type" value="Genomic_DNA"/>
</dbReference>
<dbReference type="GO" id="GO:0030198">
    <property type="term" value="P:extracellular matrix organization"/>
    <property type="evidence" value="ECO:0000318"/>
    <property type="project" value="GO_Central"/>
</dbReference>
<dbReference type="GO" id="GO:0005615">
    <property type="term" value="C:extracellular space"/>
    <property type="evidence" value="ECO:0000318"/>
    <property type="project" value="GO_Central"/>
</dbReference>
<name>D2A3S4_TRICA</name>
<dbReference type="InterPro" id="IPR036378">
    <property type="entry name" value="FAS1_dom_sf"/>
</dbReference>
<dbReference type="GO" id="GO:0007155">
    <property type="term" value="P:cell adhesion"/>
    <property type="evidence" value="ECO:0000318"/>
    <property type="project" value="GO_Central"/>
</dbReference>
<sequence>MCAILTILLILSPNFVHCYQQWTTIYDKITQEEEFSGYKTMIRNDKASSLNLLYSGVTVFVPTNDAIRTYTGFFRDAVVLYHMGTQPYTLKQLRLNNTVQSAHGDNPPLWVSVTPDGYYINNAKILEKRSNYMAKCKRNENLNQVLHVIDRVLDPMTPMANPSAFDFLQHYDQWDLGPFKIFNFWTRVQYHDKSEWYQKPGGHTFFIPIDDKMDDYRLQSIDSYVIDGHVVPNMVLFTRPTTKNFIFESASNGDYIYIVLSMTSRNDRFYVKSFTVLGDSDHKRGEVFAEIIKSDIPVTNGVVHLISKPLAVFDRQLQFFPYLPVIHKVTMDPNLDFTYNLAKNRINKILKRERGMYTYFAPKNQAWGNYTGYSRSQLVDILARHLIVSEVRYTIPKLVALAKSGNGTTFLETLGGTLRLQIDHFDGYYHLKWGTKWVRVSRPDYRCSDGVVHVVDDVFATPKFAKPPQTPKSGFWRTLKDAFT</sequence>
<dbReference type="InterPro" id="IPR050904">
    <property type="entry name" value="Adhesion/Biosynth-related"/>
</dbReference>
<feature type="domain" description="FAS1" evidence="2">
    <location>
        <begin position="149"/>
        <end position="310"/>
    </location>
</feature>
<dbReference type="InParanoid" id="D2A3S4"/>
<gene>
    <name evidence="3" type="primary">AUGUSTUS-3.0.2_15746</name>
    <name evidence="3" type="ORF">TcasGA2_TC015746</name>
</gene>
<dbReference type="SMART" id="SM00554">
    <property type="entry name" value="FAS1"/>
    <property type="match status" value="3"/>
</dbReference>
<dbReference type="PROSITE" id="PS50213">
    <property type="entry name" value="FAS1"/>
    <property type="match status" value="3"/>
</dbReference>
<dbReference type="PANTHER" id="PTHR10900:SF120">
    <property type="entry name" value="MUCIN-5AC-RELATED"/>
    <property type="match status" value="1"/>
</dbReference>
<dbReference type="Pfam" id="PF02469">
    <property type="entry name" value="Fasciclin"/>
    <property type="match status" value="3"/>
</dbReference>
<keyword evidence="1" id="KW-0732">Signal</keyword>
<evidence type="ECO:0000259" key="2">
    <source>
        <dbReference type="PROSITE" id="PS50213"/>
    </source>
</evidence>
<dbReference type="AlphaFoldDB" id="D2A3S4"/>
<protein>
    <submittedName>
        <fullName evidence="3">Fasciclin-1-like Protein</fullName>
    </submittedName>
</protein>
<feature type="signal peptide" evidence="1">
    <location>
        <begin position="1"/>
        <end position="18"/>
    </location>
</feature>
<dbReference type="Gene3D" id="2.30.180.10">
    <property type="entry name" value="FAS1 domain"/>
    <property type="match status" value="3"/>
</dbReference>
<reference evidence="3 4" key="2">
    <citation type="journal article" date="2010" name="Nucleic Acids Res.">
        <title>BeetleBase in 2010: revisions to provide comprehensive genomic information for Tribolium castaneum.</title>
        <authorList>
            <person name="Kim H.S."/>
            <person name="Murphy T."/>
            <person name="Xia J."/>
            <person name="Caragea D."/>
            <person name="Park Y."/>
            <person name="Beeman R.W."/>
            <person name="Lorenzen M.D."/>
            <person name="Butcher S."/>
            <person name="Manak J.R."/>
            <person name="Brown S.J."/>
        </authorList>
    </citation>
    <scope>GENOME REANNOTATION</scope>
    <source>
        <strain evidence="3 4">Georgia GA2</strain>
    </source>
</reference>
<feature type="domain" description="FAS1" evidence="2">
    <location>
        <begin position="22"/>
        <end position="153"/>
    </location>
</feature>
<accession>D2A3S4</accession>
<dbReference type="GO" id="GO:0050839">
    <property type="term" value="F:cell adhesion molecule binding"/>
    <property type="evidence" value="ECO:0000318"/>
    <property type="project" value="GO_Central"/>
</dbReference>
<dbReference type="PANTHER" id="PTHR10900">
    <property type="entry name" value="PERIOSTIN-RELATED"/>
    <property type="match status" value="1"/>
</dbReference>
<dbReference type="FunFam" id="2.30.180.10:FF:000038">
    <property type="entry name" value="fasciclin-1 isoform X2"/>
    <property type="match status" value="1"/>
</dbReference>
<feature type="domain" description="FAS1" evidence="2">
    <location>
        <begin position="322"/>
        <end position="459"/>
    </location>
</feature>
<proteinExistence type="predicted"/>
<evidence type="ECO:0000313" key="3">
    <source>
        <dbReference type="EMBL" id="EFA05558.1"/>
    </source>
</evidence>
<feature type="chain" id="PRO_5003028299" evidence="1">
    <location>
        <begin position="19"/>
        <end position="484"/>
    </location>
</feature>
<organism evidence="3 4">
    <name type="scientific">Tribolium castaneum</name>
    <name type="common">Red flour beetle</name>
    <dbReference type="NCBI Taxonomy" id="7070"/>
    <lineage>
        <taxon>Eukaryota</taxon>
        <taxon>Metazoa</taxon>
        <taxon>Ecdysozoa</taxon>
        <taxon>Arthropoda</taxon>
        <taxon>Hexapoda</taxon>
        <taxon>Insecta</taxon>
        <taxon>Pterygota</taxon>
        <taxon>Neoptera</taxon>
        <taxon>Endopterygota</taxon>
        <taxon>Coleoptera</taxon>
        <taxon>Polyphaga</taxon>
        <taxon>Cucujiformia</taxon>
        <taxon>Tenebrionidae</taxon>
        <taxon>Tenebrionidae incertae sedis</taxon>
        <taxon>Tribolium</taxon>
    </lineage>
</organism>
<dbReference type="GO" id="GO:0031012">
    <property type="term" value="C:extracellular matrix"/>
    <property type="evidence" value="ECO:0000318"/>
    <property type="project" value="GO_Central"/>
</dbReference>
<dbReference type="HOGENOM" id="CLU_564223_0_0_1"/>
<dbReference type="PhylomeDB" id="D2A3S4"/>
<evidence type="ECO:0000313" key="4">
    <source>
        <dbReference type="Proteomes" id="UP000007266"/>
    </source>
</evidence>
<dbReference type="Proteomes" id="UP000007266">
    <property type="component" value="Linkage group 6"/>
</dbReference>
<dbReference type="KEGG" id="tca:655689"/>
<dbReference type="OrthoDB" id="295078at2759"/>
<dbReference type="InterPro" id="IPR000782">
    <property type="entry name" value="FAS1_domain"/>
</dbReference>
<dbReference type="FunFam" id="2.30.180.10:FF:000126">
    <property type="match status" value="1"/>
</dbReference>
<evidence type="ECO:0000256" key="1">
    <source>
        <dbReference type="SAM" id="SignalP"/>
    </source>
</evidence>
<keyword evidence="4" id="KW-1185">Reference proteome</keyword>